<dbReference type="AlphaFoldDB" id="A0A3S5AFH0"/>
<reference evidence="2" key="1">
    <citation type="submission" date="2018-11" db="EMBL/GenBank/DDBJ databases">
        <authorList>
            <consortium name="Pathogen Informatics"/>
        </authorList>
    </citation>
    <scope>NUCLEOTIDE SEQUENCE</scope>
</reference>
<evidence type="ECO:0000256" key="1">
    <source>
        <dbReference type="SAM" id="Coils"/>
    </source>
</evidence>
<protein>
    <submittedName>
        <fullName evidence="2">Uncharacterized protein</fullName>
    </submittedName>
</protein>
<accession>A0A3S5AFH0</accession>
<keyword evidence="1" id="KW-0175">Coiled coil</keyword>
<proteinExistence type="predicted"/>
<sequence length="257" mass="26519">MGSLVIILIETRYSSTQSQNRTFSLVKGSNISNNNLFRPTVWSGGNPSGDPFHNPSVGGEALEVRNIRGISSIDSSLAVTMVSESATAVGVGGCGDDVGLLASTSVSGSSGLSRAARTYKSNLAPTHSPLASASSSSTSAATLSQAEIQILPFSASPSLATAAPVLLNAGRPDRTGPIPSSLCITAAASSSSYTSPSSHIPLGRKLGSQMQAQLAAGDFARHGFDAASKGRSCERELRRLQHELQMMREQVGNAGRK</sequence>
<name>A0A3S5AFH0_9PLAT</name>
<evidence type="ECO:0000313" key="3">
    <source>
        <dbReference type="Proteomes" id="UP000784294"/>
    </source>
</evidence>
<organism evidence="2 3">
    <name type="scientific">Protopolystoma xenopodis</name>
    <dbReference type="NCBI Taxonomy" id="117903"/>
    <lineage>
        <taxon>Eukaryota</taxon>
        <taxon>Metazoa</taxon>
        <taxon>Spiralia</taxon>
        <taxon>Lophotrochozoa</taxon>
        <taxon>Platyhelminthes</taxon>
        <taxon>Monogenea</taxon>
        <taxon>Polyopisthocotylea</taxon>
        <taxon>Polystomatidea</taxon>
        <taxon>Polystomatidae</taxon>
        <taxon>Protopolystoma</taxon>
    </lineage>
</organism>
<gene>
    <name evidence="2" type="ORF">PXEA_LOCUS16017</name>
</gene>
<feature type="coiled-coil region" evidence="1">
    <location>
        <begin position="230"/>
        <end position="257"/>
    </location>
</feature>
<dbReference type="Proteomes" id="UP000784294">
    <property type="component" value="Unassembled WGS sequence"/>
</dbReference>
<dbReference type="EMBL" id="CAAALY010057254">
    <property type="protein sequence ID" value="VEL22577.1"/>
    <property type="molecule type" value="Genomic_DNA"/>
</dbReference>
<evidence type="ECO:0000313" key="2">
    <source>
        <dbReference type="EMBL" id="VEL22577.1"/>
    </source>
</evidence>
<comment type="caution">
    <text evidence="2">The sequence shown here is derived from an EMBL/GenBank/DDBJ whole genome shotgun (WGS) entry which is preliminary data.</text>
</comment>
<keyword evidence="3" id="KW-1185">Reference proteome</keyword>